<dbReference type="AlphaFoldDB" id="A0A6P1MCB6"/>
<protein>
    <recommendedName>
        <fullName evidence="3">Ig-like domain-containing protein</fullName>
    </recommendedName>
</protein>
<keyword evidence="2" id="KW-1185">Reference proteome</keyword>
<dbReference type="KEGG" id="amic:Ami3637_07980"/>
<dbReference type="RefSeq" id="WP_162362119.1">
    <property type="nucleotide sequence ID" value="NZ_CP047591.1"/>
</dbReference>
<sequence>MPGEKYVLLKYTDYTKVPDSNFINSKADTVKAFSATGSSITLSDSFMSDTLAVYRCVKETK</sequence>
<dbReference type="EMBL" id="CP047591">
    <property type="protein sequence ID" value="QHI72349.1"/>
    <property type="molecule type" value="Genomic_DNA"/>
</dbReference>
<reference evidence="1 2" key="1">
    <citation type="submission" date="2020-01" db="EMBL/GenBank/DDBJ databases">
        <title>Genomic analysis of Aminipila sp. CBA3637.</title>
        <authorList>
            <person name="Kim Y.B."/>
            <person name="Roh S.W."/>
        </authorList>
    </citation>
    <scope>NUCLEOTIDE SEQUENCE [LARGE SCALE GENOMIC DNA]</scope>
    <source>
        <strain evidence="1 2">CBA3637</strain>
    </source>
</reference>
<evidence type="ECO:0000313" key="1">
    <source>
        <dbReference type="EMBL" id="QHI72349.1"/>
    </source>
</evidence>
<accession>A0A6P1MCB6</accession>
<evidence type="ECO:0008006" key="3">
    <source>
        <dbReference type="Google" id="ProtNLM"/>
    </source>
</evidence>
<proteinExistence type="predicted"/>
<evidence type="ECO:0000313" key="2">
    <source>
        <dbReference type="Proteomes" id="UP000463883"/>
    </source>
</evidence>
<dbReference type="Proteomes" id="UP000463883">
    <property type="component" value="Chromosome"/>
</dbReference>
<organism evidence="1 2">
    <name type="scientific">Aminipila terrae</name>
    <dbReference type="NCBI Taxonomy" id="2697030"/>
    <lineage>
        <taxon>Bacteria</taxon>
        <taxon>Bacillati</taxon>
        <taxon>Bacillota</taxon>
        <taxon>Clostridia</taxon>
        <taxon>Peptostreptococcales</taxon>
        <taxon>Anaerovoracaceae</taxon>
        <taxon>Aminipila</taxon>
    </lineage>
</organism>
<gene>
    <name evidence="1" type="ORF">Ami3637_07980</name>
</gene>
<name>A0A6P1MCB6_9FIRM</name>